<evidence type="ECO:0000313" key="3">
    <source>
        <dbReference type="Proteomes" id="UP000003489"/>
    </source>
</evidence>
<feature type="transmembrane region" description="Helical" evidence="1">
    <location>
        <begin position="6"/>
        <end position="30"/>
    </location>
</feature>
<dbReference type="HOGENOM" id="CLU_214691_0_0_2"/>
<keyword evidence="1" id="KW-1133">Transmembrane helix</keyword>
<keyword evidence="1" id="KW-0812">Transmembrane</keyword>
<organism evidence="2 3">
    <name type="scientific">Methanobrevibacter smithii DSM 2375</name>
    <dbReference type="NCBI Taxonomy" id="483214"/>
    <lineage>
        <taxon>Archaea</taxon>
        <taxon>Methanobacteriati</taxon>
        <taxon>Methanobacteriota</taxon>
        <taxon>Methanomada group</taxon>
        <taxon>Methanobacteria</taxon>
        <taxon>Methanobacteriales</taxon>
        <taxon>Methanobacteriaceae</taxon>
        <taxon>Methanobrevibacter</taxon>
    </lineage>
</organism>
<dbReference type="AlphaFoldDB" id="B9AGJ1"/>
<keyword evidence="1" id="KW-0472">Membrane</keyword>
<sequence>MFINIVIYLFFSLYLNVYSNLSMAICLYFFSKKGFILLIFSE</sequence>
<comment type="caution">
    <text evidence="2">The sequence shown here is derived from an EMBL/GenBank/DDBJ whole genome shotgun (WGS) entry which is preliminary data.</text>
</comment>
<evidence type="ECO:0000313" key="2">
    <source>
        <dbReference type="EMBL" id="EEE42581.1"/>
    </source>
</evidence>
<evidence type="ECO:0000256" key="1">
    <source>
        <dbReference type="SAM" id="Phobius"/>
    </source>
</evidence>
<proteinExistence type="predicted"/>
<reference evidence="2 3" key="2">
    <citation type="submission" date="2008-11" db="EMBL/GenBank/DDBJ databases">
        <title>Draft genome sequence of Methanobrevibacter smithii (DSM 2375).</title>
        <authorList>
            <person name="Sudarsanam P."/>
            <person name="Ley R."/>
            <person name="Guruge J."/>
            <person name="Turnbaugh P.J."/>
            <person name="Mahowald M."/>
            <person name="Liep D."/>
            <person name="Gordon J."/>
        </authorList>
    </citation>
    <scope>NUCLEOTIDE SEQUENCE [LARGE SCALE GENOMIC DNA]</scope>
    <source>
        <strain evidence="2 3">DSM 2375</strain>
    </source>
</reference>
<gene>
    <name evidence="2" type="ORF">METSMIALI_01495</name>
</gene>
<accession>B9AGJ1</accession>
<protein>
    <submittedName>
        <fullName evidence="2">Uncharacterized protein</fullName>
    </submittedName>
</protein>
<reference evidence="2 3" key="1">
    <citation type="submission" date="2008-10" db="EMBL/GenBank/DDBJ databases">
        <authorList>
            <person name="Fulton L."/>
            <person name="Clifton S."/>
            <person name="Fulton B."/>
            <person name="Xu J."/>
            <person name="Minx P."/>
            <person name="Pepin K.H."/>
            <person name="Johnson M."/>
            <person name="Bhonagiri V."/>
            <person name="Nash W.E."/>
            <person name="Mardis E.R."/>
            <person name="Wilson R.K."/>
        </authorList>
    </citation>
    <scope>NUCLEOTIDE SEQUENCE [LARGE SCALE GENOMIC DNA]</scope>
    <source>
        <strain evidence="2 3">DSM 2375</strain>
    </source>
</reference>
<dbReference type="EMBL" id="ABYW01000013">
    <property type="protein sequence ID" value="EEE42581.1"/>
    <property type="molecule type" value="Genomic_DNA"/>
</dbReference>
<dbReference type="Proteomes" id="UP000003489">
    <property type="component" value="Unassembled WGS sequence"/>
</dbReference>
<name>B9AGJ1_METSM</name>